<dbReference type="AlphaFoldDB" id="A0A401UBY2"/>
<sequence>MQIVDISIIFFIAMLSYNKGVDLTNSEKVKYDSTQSVKIKGVHFSWHFDEDFLHCKVTAPTKGWVAIGFNKKNDLAGTNLIMAAAEKDFYKMDDRYIIAAANHKSIIELGGSEGITKRFCQESNGVTKVHFSMHRSVNDKFHHELNEGESYFILLAYSNEDDFAHHSAMRTSIQIKL</sequence>
<accession>A0A401UBY2</accession>
<protein>
    <recommendedName>
        <fullName evidence="1">DOMON domain-containing protein</fullName>
    </recommendedName>
</protein>
<feature type="domain" description="DOMON" evidence="1">
    <location>
        <begin position="40"/>
        <end position="158"/>
    </location>
</feature>
<gene>
    <name evidence="2" type="ORF">SanaruYs_26480</name>
</gene>
<dbReference type="InterPro" id="IPR005018">
    <property type="entry name" value="DOMON_domain"/>
</dbReference>
<organism evidence="2 3">
    <name type="scientific">Chryseotalea sanaruensis</name>
    <dbReference type="NCBI Taxonomy" id="2482724"/>
    <lineage>
        <taxon>Bacteria</taxon>
        <taxon>Pseudomonadati</taxon>
        <taxon>Bacteroidota</taxon>
        <taxon>Cytophagia</taxon>
        <taxon>Cytophagales</taxon>
        <taxon>Chryseotaleaceae</taxon>
        <taxon>Chryseotalea</taxon>
    </lineage>
</organism>
<proteinExistence type="predicted"/>
<dbReference type="Proteomes" id="UP000288227">
    <property type="component" value="Unassembled WGS sequence"/>
</dbReference>
<dbReference type="Pfam" id="PF03351">
    <property type="entry name" value="DOMON"/>
    <property type="match status" value="1"/>
</dbReference>
<dbReference type="OrthoDB" id="5431229at2"/>
<evidence type="ECO:0000313" key="2">
    <source>
        <dbReference type="EMBL" id="GCC52411.1"/>
    </source>
</evidence>
<dbReference type="RefSeq" id="WP_127123071.1">
    <property type="nucleotide sequence ID" value="NZ_BHXQ01000005.1"/>
</dbReference>
<evidence type="ECO:0000313" key="3">
    <source>
        <dbReference type="Proteomes" id="UP000288227"/>
    </source>
</evidence>
<reference evidence="2 3" key="1">
    <citation type="submission" date="2018-11" db="EMBL/GenBank/DDBJ databases">
        <title>Chryseotalea sanarue gen. nov., sp., nov., a member of the family Cytophagaceae, isolated from a brackish lake in Hamamatsu Japan.</title>
        <authorList>
            <person name="Maejima Y."/>
            <person name="Iino T."/>
            <person name="Muraguchi Y."/>
            <person name="Fukuda K."/>
            <person name="Ohkuma M."/>
            <person name="Moriuchi R."/>
            <person name="Dohra H."/>
            <person name="Kimbara K."/>
            <person name="Shintani M."/>
        </authorList>
    </citation>
    <scope>NUCLEOTIDE SEQUENCE [LARGE SCALE GENOMIC DNA]</scope>
    <source>
        <strain evidence="2 3">Ys</strain>
    </source>
</reference>
<evidence type="ECO:0000259" key="1">
    <source>
        <dbReference type="PROSITE" id="PS50836"/>
    </source>
</evidence>
<dbReference type="PROSITE" id="PS50836">
    <property type="entry name" value="DOMON"/>
    <property type="match status" value="1"/>
</dbReference>
<dbReference type="CDD" id="cd09631">
    <property type="entry name" value="DOMON_DOH"/>
    <property type="match status" value="1"/>
</dbReference>
<dbReference type="EMBL" id="BHXQ01000005">
    <property type="protein sequence ID" value="GCC52411.1"/>
    <property type="molecule type" value="Genomic_DNA"/>
</dbReference>
<keyword evidence="3" id="KW-1185">Reference proteome</keyword>
<comment type="caution">
    <text evidence="2">The sequence shown here is derived from an EMBL/GenBank/DDBJ whole genome shotgun (WGS) entry which is preliminary data.</text>
</comment>
<name>A0A401UBY2_9BACT</name>
<dbReference type="InterPro" id="IPR045266">
    <property type="entry name" value="DOH_DOMON"/>
</dbReference>